<keyword evidence="3" id="KW-1185">Reference proteome</keyword>
<dbReference type="InterPro" id="IPR036291">
    <property type="entry name" value="NAD(P)-bd_dom_sf"/>
</dbReference>
<sequence>MGSSRTVIVTGAAEGLGRAIAGRLGADGYSVVVTDLKLAGAQEVAEDIVGRGGAAIGLELDVTDAGSVRAAIDRSIEVYGAVFGLVNNAGIARATRFVDMTEADWDSVQLVNSKGTFLTCRHVVPHMIAQGEGVIVNMSSIGGRDGFANWAHYNASKHAVIGLTRALAREIGPDGVRVNAVCPGAIRTQMWGAEAQGTDDPDAALAAMVANMPLRRAQTPGEIAGAVAFLLSDDAYSITGQSLGVDGGLLT</sequence>
<dbReference type="PROSITE" id="PS00061">
    <property type="entry name" value="ADH_SHORT"/>
    <property type="match status" value="1"/>
</dbReference>
<dbReference type="NCBIfam" id="NF005559">
    <property type="entry name" value="PRK07231.1"/>
    <property type="match status" value="1"/>
</dbReference>
<protein>
    <submittedName>
        <fullName evidence="2">SDR family NAD(P)-dependent oxidoreductase</fullName>
    </submittedName>
</protein>
<accession>A0ABT7M6D1</accession>
<dbReference type="Gene3D" id="3.40.50.720">
    <property type="entry name" value="NAD(P)-binding Rossmann-like Domain"/>
    <property type="match status" value="1"/>
</dbReference>
<dbReference type="EMBL" id="JASVWF010000002">
    <property type="protein sequence ID" value="MDL5156235.1"/>
    <property type="molecule type" value="Genomic_DNA"/>
</dbReference>
<comment type="caution">
    <text evidence="2">The sequence shown here is derived from an EMBL/GenBank/DDBJ whole genome shotgun (WGS) entry which is preliminary data.</text>
</comment>
<evidence type="ECO:0000313" key="3">
    <source>
        <dbReference type="Proteomes" id="UP001231924"/>
    </source>
</evidence>
<proteinExistence type="inferred from homology"/>
<evidence type="ECO:0000313" key="2">
    <source>
        <dbReference type="EMBL" id="MDL5156235.1"/>
    </source>
</evidence>
<reference evidence="2 3" key="1">
    <citation type="submission" date="2023-06" db="EMBL/GenBank/DDBJ databases">
        <title>Actinomycetospora Odt1-22.</title>
        <authorList>
            <person name="Supong K."/>
        </authorList>
    </citation>
    <scope>NUCLEOTIDE SEQUENCE [LARGE SCALE GENOMIC DNA]</scope>
    <source>
        <strain evidence="2 3">Odt1-22</strain>
    </source>
</reference>
<dbReference type="Proteomes" id="UP001231924">
    <property type="component" value="Unassembled WGS sequence"/>
</dbReference>
<dbReference type="InterPro" id="IPR050259">
    <property type="entry name" value="SDR"/>
</dbReference>
<dbReference type="PRINTS" id="PR00080">
    <property type="entry name" value="SDRFAMILY"/>
</dbReference>
<dbReference type="PANTHER" id="PTHR42879">
    <property type="entry name" value="3-OXOACYL-(ACYL-CARRIER-PROTEIN) REDUCTASE"/>
    <property type="match status" value="1"/>
</dbReference>
<dbReference type="PRINTS" id="PR00081">
    <property type="entry name" value="GDHRDH"/>
</dbReference>
<dbReference type="Pfam" id="PF13561">
    <property type="entry name" value="adh_short_C2"/>
    <property type="match status" value="1"/>
</dbReference>
<dbReference type="PANTHER" id="PTHR42879:SF2">
    <property type="entry name" value="3-OXOACYL-[ACYL-CARRIER-PROTEIN] REDUCTASE FABG"/>
    <property type="match status" value="1"/>
</dbReference>
<dbReference type="RefSeq" id="WP_286052492.1">
    <property type="nucleotide sequence ID" value="NZ_JASVWF010000002.1"/>
</dbReference>
<gene>
    <name evidence="2" type="ORF">QRT03_09725</name>
</gene>
<dbReference type="NCBIfam" id="NF009466">
    <property type="entry name" value="PRK12826.1-2"/>
    <property type="match status" value="1"/>
</dbReference>
<comment type="similarity">
    <text evidence="1">Belongs to the short-chain dehydrogenases/reductases (SDR) family.</text>
</comment>
<name>A0ABT7M6D1_9PSEU</name>
<dbReference type="InterPro" id="IPR002347">
    <property type="entry name" value="SDR_fam"/>
</dbReference>
<evidence type="ECO:0000256" key="1">
    <source>
        <dbReference type="ARBA" id="ARBA00006484"/>
    </source>
</evidence>
<dbReference type="SUPFAM" id="SSF51735">
    <property type="entry name" value="NAD(P)-binding Rossmann-fold domains"/>
    <property type="match status" value="1"/>
</dbReference>
<organism evidence="2 3">
    <name type="scientific">Actinomycetospora termitidis</name>
    <dbReference type="NCBI Taxonomy" id="3053470"/>
    <lineage>
        <taxon>Bacteria</taxon>
        <taxon>Bacillati</taxon>
        <taxon>Actinomycetota</taxon>
        <taxon>Actinomycetes</taxon>
        <taxon>Pseudonocardiales</taxon>
        <taxon>Pseudonocardiaceae</taxon>
        <taxon>Actinomycetospora</taxon>
    </lineage>
</organism>
<dbReference type="InterPro" id="IPR020904">
    <property type="entry name" value="Sc_DH/Rdtase_CS"/>
</dbReference>